<keyword evidence="3" id="KW-1185">Reference proteome</keyword>
<dbReference type="Proteomes" id="UP000214566">
    <property type="component" value="Unassembled WGS sequence"/>
</dbReference>
<evidence type="ECO:0000313" key="3">
    <source>
        <dbReference type="Proteomes" id="UP000214566"/>
    </source>
</evidence>
<feature type="region of interest" description="Disordered" evidence="1">
    <location>
        <begin position="1"/>
        <end position="26"/>
    </location>
</feature>
<name>A0A238D6K8_THIDL</name>
<accession>A0A238D6K8</accession>
<evidence type="ECO:0000256" key="1">
    <source>
        <dbReference type="SAM" id="MobiDB-lite"/>
    </source>
</evidence>
<proteinExistence type="predicted"/>
<dbReference type="AlphaFoldDB" id="A0A238D6K8"/>
<organism evidence="2 3">
    <name type="scientific">Thiomonas delicata</name>
    <name type="common">Thiomonas cuprina</name>
    <dbReference type="NCBI Taxonomy" id="364030"/>
    <lineage>
        <taxon>Bacteria</taxon>
        <taxon>Pseudomonadati</taxon>
        <taxon>Pseudomonadota</taxon>
        <taxon>Betaproteobacteria</taxon>
        <taxon>Burkholderiales</taxon>
        <taxon>Thiomonas</taxon>
    </lineage>
</organism>
<dbReference type="EMBL" id="FLMQ01000056">
    <property type="protein sequence ID" value="SBP88946.1"/>
    <property type="molecule type" value="Genomic_DNA"/>
</dbReference>
<reference evidence="2 3" key="1">
    <citation type="submission" date="2016-06" db="EMBL/GenBank/DDBJ databases">
        <authorList>
            <person name="Kjaerup R.B."/>
            <person name="Dalgaard T.S."/>
            <person name="Juul-Madsen H.R."/>
        </authorList>
    </citation>
    <scope>NUCLEOTIDE SEQUENCE [LARGE SCALE GENOMIC DNA]</scope>
    <source>
        <strain evidence="2 3">DSM 16361</strain>
    </source>
</reference>
<sequence length="106" mass="12023">MASQRPWVRSSSREAPKKNPASAGLKEVPTRVLQGINWKLARVITQISEFTPAHAGNGSYGTTCNRSNFEVHPRSLFRENYHRRPDQPLDEPPLHLWPYLACLPCS</sequence>
<gene>
    <name evidence="2" type="ORF">THIARS_70566</name>
</gene>
<protein>
    <submittedName>
        <fullName evidence="2">Uncharacterized protein</fullName>
    </submittedName>
</protein>
<evidence type="ECO:0000313" key="2">
    <source>
        <dbReference type="EMBL" id="SBP88946.1"/>
    </source>
</evidence>